<sequence length="399" mass="44398">MFKKLALTLLTAVLVFGCNSSEENKKLITARDVIAEVSGEFVPDKRVARFEVEAMGNEGGLILNGESNLPEAVQSLRSRLEQKNIVFIDSIELLPGKMMENASNALVKISVANLRSNPAHSAELATQATLGTPLKVLKEENEWFLVQTPDKYLSWVDGGGLETLSDEEFQNWKNISKVVFKQPFGFAYEEANTTSPVVTDLVAGSILELQEEQENFYKVKYPDGVTAYIQKEAAQLYDEWIAQLDPSAENLIKTSRALMGLPYLWGGTSAKGVDCSGYTKTIFFLNGMIIPRDASQQVHTGTLVDSTRNFENLIPGDLLFFGRPATDTTSEKVVHVGMWVGNNQFIHSSGRVRVSSIDSTARDFDEFNYNRYLRTKRLVSEDDPNIILLENSELFGKKG</sequence>
<dbReference type="GO" id="GO:0008234">
    <property type="term" value="F:cysteine-type peptidase activity"/>
    <property type="evidence" value="ECO:0007669"/>
    <property type="project" value="UniProtKB-KW"/>
</dbReference>
<dbReference type="SMART" id="SM00287">
    <property type="entry name" value="SH3b"/>
    <property type="match status" value="2"/>
</dbReference>
<evidence type="ECO:0000256" key="1">
    <source>
        <dbReference type="ARBA" id="ARBA00007074"/>
    </source>
</evidence>
<evidence type="ECO:0000313" key="7">
    <source>
        <dbReference type="EMBL" id="EHQ02708.1"/>
    </source>
</evidence>
<proteinExistence type="inferred from homology"/>
<keyword evidence="2" id="KW-0645">Protease</keyword>
<dbReference type="InterPro" id="IPR003646">
    <property type="entry name" value="SH3-like_bac-type"/>
</dbReference>
<keyword evidence="4" id="KW-0788">Thiol protease</keyword>
<dbReference type="Proteomes" id="UP000003844">
    <property type="component" value="Unassembled WGS sequence"/>
</dbReference>
<dbReference type="RefSeq" id="WP_006989018.1">
    <property type="nucleotide sequence ID" value="NZ_JH594606.1"/>
</dbReference>
<dbReference type="InterPro" id="IPR051202">
    <property type="entry name" value="Peptidase_C40"/>
</dbReference>
<dbReference type="SUPFAM" id="SSF54001">
    <property type="entry name" value="Cysteine proteinases"/>
    <property type="match status" value="1"/>
</dbReference>
<dbReference type="OrthoDB" id="9813368at2"/>
<dbReference type="Gene3D" id="2.30.30.40">
    <property type="entry name" value="SH3 Domains"/>
    <property type="match status" value="2"/>
</dbReference>
<keyword evidence="8" id="KW-1185">Reference proteome</keyword>
<name>H2BU74_GILLR</name>
<organism evidence="7 8">
    <name type="scientific">Gillisia limnaea (strain DSM 15749 / LMG 21470 / R-8282)</name>
    <dbReference type="NCBI Taxonomy" id="865937"/>
    <lineage>
        <taxon>Bacteria</taxon>
        <taxon>Pseudomonadati</taxon>
        <taxon>Bacteroidota</taxon>
        <taxon>Flavobacteriia</taxon>
        <taxon>Flavobacteriales</taxon>
        <taxon>Flavobacteriaceae</taxon>
        <taxon>Gillisia</taxon>
    </lineage>
</organism>
<dbReference type="Pfam" id="PF08239">
    <property type="entry name" value="SH3_3"/>
    <property type="match status" value="2"/>
</dbReference>
<dbReference type="HOGENOM" id="CLU_016043_13_2_10"/>
<evidence type="ECO:0000256" key="2">
    <source>
        <dbReference type="ARBA" id="ARBA00022670"/>
    </source>
</evidence>
<evidence type="ECO:0000259" key="6">
    <source>
        <dbReference type="PROSITE" id="PS51935"/>
    </source>
</evidence>
<evidence type="ECO:0000256" key="3">
    <source>
        <dbReference type="ARBA" id="ARBA00022801"/>
    </source>
</evidence>
<gene>
    <name evidence="7" type="ORF">Gilli_2075</name>
</gene>
<feature type="domain" description="SH3b" evidence="5">
    <location>
        <begin position="102"/>
        <end position="165"/>
    </location>
</feature>
<evidence type="ECO:0000256" key="4">
    <source>
        <dbReference type="ARBA" id="ARBA00022807"/>
    </source>
</evidence>
<dbReference type="InterPro" id="IPR038765">
    <property type="entry name" value="Papain-like_cys_pep_sf"/>
</dbReference>
<dbReference type="EMBL" id="JH594606">
    <property type="protein sequence ID" value="EHQ02708.1"/>
    <property type="molecule type" value="Genomic_DNA"/>
</dbReference>
<evidence type="ECO:0000259" key="5">
    <source>
        <dbReference type="PROSITE" id="PS51781"/>
    </source>
</evidence>
<reference evidence="8" key="1">
    <citation type="journal article" date="2012" name="Stand. Genomic Sci.">
        <title>Genome sequence of the Antarctic rhodopsins-containing flavobacterium Gillisia limnaea type strain (R-8282(T)).</title>
        <authorList>
            <person name="Riedel T."/>
            <person name="Held B."/>
            <person name="Nolan M."/>
            <person name="Lucas S."/>
            <person name="Lapidus A."/>
            <person name="Tice H."/>
            <person name="Del Rio T.G."/>
            <person name="Cheng J.F."/>
            <person name="Han C."/>
            <person name="Tapia R."/>
            <person name="Goodwin L.A."/>
            <person name="Pitluck S."/>
            <person name="Liolios K."/>
            <person name="Mavromatis K."/>
            <person name="Pagani I."/>
            <person name="Ivanova N."/>
            <person name="Mikhailova N."/>
            <person name="Pati A."/>
            <person name="Chen A."/>
            <person name="Palaniappan K."/>
            <person name="Land M."/>
            <person name="Rohde M."/>
            <person name="Tindall B.J."/>
            <person name="Detter J.C."/>
            <person name="Goker M."/>
            <person name="Bristow J."/>
            <person name="Eisen J.A."/>
            <person name="Markowitz V."/>
            <person name="Hugenholtz P."/>
            <person name="Kyrpides N.C."/>
            <person name="Klenk H.P."/>
            <person name="Woyke T."/>
        </authorList>
    </citation>
    <scope>NUCLEOTIDE SEQUENCE [LARGE SCALE GENOMIC DNA]</scope>
    <source>
        <strain evidence="8">DSM 15749 / LMG 21470 / R-8282</strain>
    </source>
</reference>
<dbReference type="Pfam" id="PF00877">
    <property type="entry name" value="NLPC_P60"/>
    <property type="match status" value="1"/>
</dbReference>
<dbReference type="PROSITE" id="PS51781">
    <property type="entry name" value="SH3B"/>
    <property type="match status" value="1"/>
</dbReference>
<dbReference type="PROSITE" id="PS51257">
    <property type="entry name" value="PROKAR_LIPOPROTEIN"/>
    <property type="match status" value="1"/>
</dbReference>
<dbReference type="PANTHER" id="PTHR47053">
    <property type="entry name" value="MUREIN DD-ENDOPEPTIDASE MEPH-RELATED"/>
    <property type="match status" value="1"/>
</dbReference>
<dbReference type="STRING" id="865937.Gilli_2075"/>
<dbReference type="Gene3D" id="3.90.1720.10">
    <property type="entry name" value="endopeptidase domain like (from Nostoc punctiforme)"/>
    <property type="match status" value="1"/>
</dbReference>
<accession>H2BU74</accession>
<dbReference type="eggNOG" id="COG0791">
    <property type="taxonomic scope" value="Bacteria"/>
</dbReference>
<dbReference type="PANTHER" id="PTHR47053:SF1">
    <property type="entry name" value="MUREIN DD-ENDOPEPTIDASE MEPH-RELATED"/>
    <property type="match status" value="1"/>
</dbReference>
<dbReference type="AlphaFoldDB" id="H2BU74"/>
<keyword evidence="3" id="KW-0378">Hydrolase</keyword>
<dbReference type="GO" id="GO:0006508">
    <property type="term" value="P:proteolysis"/>
    <property type="evidence" value="ECO:0007669"/>
    <property type="project" value="UniProtKB-KW"/>
</dbReference>
<dbReference type="PROSITE" id="PS51935">
    <property type="entry name" value="NLPC_P60"/>
    <property type="match status" value="1"/>
</dbReference>
<comment type="similarity">
    <text evidence="1">Belongs to the peptidase C40 family.</text>
</comment>
<protein>
    <submittedName>
        <fullName evidence="7">NLP/P60 protein</fullName>
    </submittedName>
</protein>
<dbReference type="InterPro" id="IPR000064">
    <property type="entry name" value="NLP_P60_dom"/>
</dbReference>
<feature type="domain" description="NlpC/P60" evidence="6">
    <location>
        <begin position="245"/>
        <end position="379"/>
    </location>
</feature>
<evidence type="ECO:0000313" key="8">
    <source>
        <dbReference type="Proteomes" id="UP000003844"/>
    </source>
</evidence>